<feature type="region of interest" description="Disordered" evidence="6">
    <location>
        <begin position="116"/>
        <end position="212"/>
    </location>
</feature>
<dbReference type="GO" id="GO:0008270">
    <property type="term" value="F:zinc ion binding"/>
    <property type="evidence" value="ECO:0007669"/>
    <property type="project" value="InterPro"/>
</dbReference>
<keyword evidence="4" id="KW-0804">Transcription</keyword>
<feature type="domain" description="Zn(2)-C6 fungal-type" evidence="7">
    <location>
        <begin position="85"/>
        <end position="114"/>
    </location>
</feature>
<evidence type="ECO:0000256" key="3">
    <source>
        <dbReference type="ARBA" id="ARBA00023015"/>
    </source>
</evidence>
<dbReference type="InterPro" id="IPR036864">
    <property type="entry name" value="Zn2-C6_fun-type_DNA-bd_sf"/>
</dbReference>
<keyword evidence="1" id="KW-0479">Metal-binding</keyword>
<evidence type="ECO:0000256" key="1">
    <source>
        <dbReference type="ARBA" id="ARBA00022723"/>
    </source>
</evidence>
<dbReference type="SUPFAM" id="SSF57701">
    <property type="entry name" value="Zn2/Cys6 DNA-binding domain"/>
    <property type="match status" value="1"/>
</dbReference>
<dbReference type="PROSITE" id="PS50048">
    <property type="entry name" value="ZN2_CY6_FUNGAL_2"/>
    <property type="match status" value="1"/>
</dbReference>
<evidence type="ECO:0000256" key="2">
    <source>
        <dbReference type="ARBA" id="ARBA00022833"/>
    </source>
</evidence>
<dbReference type="CDD" id="cd00067">
    <property type="entry name" value="GAL4"/>
    <property type="match status" value="1"/>
</dbReference>
<dbReference type="PROSITE" id="PS00463">
    <property type="entry name" value="ZN2_CY6_FUNGAL_1"/>
    <property type="match status" value="1"/>
</dbReference>
<dbReference type="Pfam" id="PF00172">
    <property type="entry name" value="Zn_clus"/>
    <property type="match status" value="1"/>
</dbReference>
<evidence type="ECO:0000256" key="4">
    <source>
        <dbReference type="ARBA" id="ARBA00023163"/>
    </source>
</evidence>
<evidence type="ECO:0000256" key="6">
    <source>
        <dbReference type="SAM" id="MobiDB-lite"/>
    </source>
</evidence>
<proteinExistence type="predicted"/>
<dbReference type="GO" id="GO:0003677">
    <property type="term" value="F:DNA binding"/>
    <property type="evidence" value="ECO:0007669"/>
    <property type="project" value="UniProtKB-KW"/>
</dbReference>
<dbReference type="Gene3D" id="4.10.240.10">
    <property type="entry name" value="Zn(2)-C6 fungal-type DNA-binding domain"/>
    <property type="match status" value="1"/>
</dbReference>
<evidence type="ECO:0000256" key="5">
    <source>
        <dbReference type="ARBA" id="ARBA00023242"/>
    </source>
</evidence>
<dbReference type="PANTHER" id="PTHR47660:SF2">
    <property type="entry name" value="TRANSCRIPTION FACTOR WITH C2H2 AND ZN(2)-CYS(6) DNA BINDING DOMAIN (EUROFUNG)"/>
    <property type="match status" value="1"/>
</dbReference>
<keyword evidence="3" id="KW-0805">Transcription regulation</keyword>
<feature type="region of interest" description="Disordered" evidence="6">
    <location>
        <begin position="1"/>
        <end position="22"/>
    </location>
</feature>
<organism evidence="8">
    <name type="scientific">Phaffia rhodozyma</name>
    <name type="common">Yeast</name>
    <name type="synonym">Xanthophyllomyces dendrorhous</name>
    <dbReference type="NCBI Taxonomy" id="264483"/>
    <lineage>
        <taxon>Eukaryota</taxon>
        <taxon>Fungi</taxon>
        <taxon>Dikarya</taxon>
        <taxon>Basidiomycota</taxon>
        <taxon>Agaricomycotina</taxon>
        <taxon>Tremellomycetes</taxon>
        <taxon>Cystofilobasidiales</taxon>
        <taxon>Mrakiaceae</taxon>
        <taxon>Phaffia</taxon>
    </lineage>
</organism>
<feature type="compositionally biased region" description="Low complexity" evidence="6">
    <location>
        <begin position="189"/>
        <end position="211"/>
    </location>
</feature>
<protein>
    <submittedName>
        <fullName evidence="8">Zn(2)-C6 fungal-type DNA-binding domain</fullName>
    </submittedName>
</protein>
<feature type="compositionally biased region" description="Low complexity" evidence="6">
    <location>
        <begin position="9"/>
        <end position="18"/>
    </location>
</feature>
<sequence>MSADWTDRSNSQSSSSTSAHLNEQRTFSVDIPMHGPDWIHICKGGWESVRPIGNHDDDRAQGSIDGKIYTIQRAHDEYKAKTGQACEPCRRRKSKCDGGAVCSRCINRGIQCVYGQPRKQPSGRRPSRIIHPSTTAAASRSARGTTDNAPKPTRPTKMAKPSARTPVMTFKPLETTHDSPQIERTSLASPSLGQPTLPSTSSSSSSCPTATRPVVPHMRFEMSQLSMVPAAPASAGLVPICNHIKHPGEQLVRRNSMGNWVPSTSFEIGQPGMYIPTRYEFSQAHGATGHRYDSNGPWVKPEPIDQNLVLKGWRPVGPNRSNSSPSVNPPASTSLTTSTPTLASTPLSMSVWSDEQRSEQNTSNQSTPSTHLSPLSSISTEATLGETTMARFPTEYQAAGMWTVPHYDYHQTSYHPIGHSYAYSNPYTEYGRNVAYDLIEGKATVRSDGHGFCGTTSGRTLGLGFGDSSISTPASVPMSTVTSALDLPIESREGQPGMLFWGDP</sequence>
<name>A0A0F7SPX6_PHARH</name>
<dbReference type="SMART" id="SM00066">
    <property type="entry name" value="GAL4"/>
    <property type="match status" value="1"/>
</dbReference>
<keyword evidence="5" id="KW-0539">Nucleus</keyword>
<dbReference type="InterPro" id="IPR001138">
    <property type="entry name" value="Zn2Cys6_DnaBD"/>
</dbReference>
<keyword evidence="2" id="KW-0862">Zinc</keyword>
<feature type="region of interest" description="Disordered" evidence="6">
    <location>
        <begin position="312"/>
        <end position="377"/>
    </location>
</feature>
<feature type="compositionally biased region" description="Low complexity" evidence="6">
    <location>
        <begin position="366"/>
        <end position="377"/>
    </location>
</feature>
<dbReference type="AlphaFoldDB" id="A0A0F7SPX6"/>
<dbReference type="EMBL" id="LN483124">
    <property type="protein sequence ID" value="CED82188.1"/>
    <property type="molecule type" value="Genomic_DNA"/>
</dbReference>
<keyword evidence="8" id="KW-0238">DNA-binding</keyword>
<evidence type="ECO:0000313" key="8">
    <source>
        <dbReference type="EMBL" id="CED82188.1"/>
    </source>
</evidence>
<dbReference type="GO" id="GO:0000981">
    <property type="term" value="F:DNA-binding transcription factor activity, RNA polymerase II-specific"/>
    <property type="evidence" value="ECO:0007669"/>
    <property type="project" value="InterPro"/>
</dbReference>
<feature type="compositionally biased region" description="Low complexity" evidence="6">
    <location>
        <begin position="133"/>
        <end position="146"/>
    </location>
</feature>
<reference evidence="8" key="1">
    <citation type="submission" date="2014-08" db="EMBL/GenBank/DDBJ databases">
        <authorList>
            <person name="Sharma Rahul"/>
            <person name="Thines Marco"/>
        </authorList>
    </citation>
    <scope>NUCLEOTIDE SEQUENCE</scope>
</reference>
<evidence type="ECO:0000259" key="7">
    <source>
        <dbReference type="PROSITE" id="PS50048"/>
    </source>
</evidence>
<accession>A0A0F7SPX6</accession>
<dbReference type="PANTHER" id="PTHR47660">
    <property type="entry name" value="TRANSCRIPTION FACTOR WITH C2H2 AND ZN(2)-CYS(6) DNA BINDING DOMAIN (EUROFUNG)-RELATED-RELATED"/>
    <property type="match status" value="1"/>
</dbReference>
<feature type="compositionally biased region" description="Low complexity" evidence="6">
    <location>
        <begin position="314"/>
        <end position="348"/>
    </location>
</feature>